<comment type="caution">
    <text evidence="1">The sequence shown here is derived from an EMBL/GenBank/DDBJ whole genome shotgun (WGS) entry which is preliminary data.</text>
</comment>
<sequence length="114" mass="13066">MANLNLSCMEELHIDGLDGKAYTLEAYAKALKKRVQLVIWRMPGGKCKLFFSTKLSMTGEEVLKTYRTRFQIEFCYRDSKQFTGLMDCQARHKSQLDFAFNASFASLNAAKVFC</sequence>
<dbReference type="eggNOG" id="COG3385">
    <property type="taxonomic scope" value="Bacteria"/>
</dbReference>
<evidence type="ECO:0000313" key="1">
    <source>
        <dbReference type="EMBL" id="EFL46216.1"/>
    </source>
</evidence>
<dbReference type="STRING" id="866771.HMPREF9296_1118"/>
<evidence type="ECO:0000313" key="2">
    <source>
        <dbReference type="Proteomes" id="UP000003610"/>
    </source>
</evidence>
<gene>
    <name evidence="1" type="ORF">HMPREF9296_1118</name>
</gene>
<accession>E1KQN9</accession>
<dbReference type="InterPro" id="IPR012337">
    <property type="entry name" value="RNaseH-like_sf"/>
</dbReference>
<evidence type="ECO:0008006" key="3">
    <source>
        <dbReference type="Google" id="ProtNLM"/>
    </source>
</evidence>
<name>E1KQN9_9BACT</name>
<dbReference type="SUPFAM" id="SSF53098">
    <property type="entry name" value="Ribonuclease H-like"/>
    <property type="match status" value="1"/>
</dbReference>
<dbReference type="Proteomes" id="UP000003610">
    <property type="component" value="Unassembled WGS sequence"/>
</dbReference>
<dbReference type="EMBL" id="AEDO01000035">
    <property type="protein sequence ID" value="EFL46216.1"/>
    <property type="molecule type" value="Genomic_DNA"/>
</dbReference>
<proteinExistence type="predicted"/>
<organism evidence="1 2">
    <name type="scientific">Prevotella disiens FB035-09AN</name>
    <dbReference type="NCBI Taxonomy" id="866771"/>
    <lineage>
        <taxon>Bacteria</taxon>
        <taxon>Pseudomonadati</taxon>
        <taxon>Bacteroidota</taxon>
        <taxon>Bacteroidia</taxon>
        <taxon>Bacteroidales</taxon>
        <taxon>Prevotellaceae</taxon>
        <taxon>Prevotella</taxon>
    </lineage>
</organism>
<dbReference type="AlphaFoldDB" id="E1KQN9"/>
<protein>
    <recommendedName>
        <fullName evidence="3">Transposase IS4-like domain-containing protein</fullName>
    </recommendedName>
</protein>
<reference evidence="1 2" key="1">
    <citation type="submission" date="2010-08" db="EMBL/GenBank/DDBJ databases">
        <authorList>
            <person name="Durkin A.S."/>
            <person name="Madupu R."/>
            <person name="Torralba M."/>
            <person name="Gillis M."/>
            <person name="Methe B."/>
            <person name="Sutton G."/>
            <person name="Nelson K.E."/>
        </authorList>
    </citation>
    <scope>NUCLEOTIDE SEQUENCE [LARGE SCALE GENOMIC DNA]</scope>
    <source>
        <strain evidence="1 2">FB035-09AN</strain>
    </source>
</reference>